<dbReference type="PIRSF" id="PIRSF000804">
    <property type="entry name" value="DNA_pol_III_b"/>
    <property type="match status" value="1"/>
</dbReference>
<evidence type="ECO:0000256" key="9">
    <source>
        <dbReference type="ARBA" id="ARBA00023125"/>
    </source>
</evidence>
<evidence type="ECO:0000259" key="13">
    <source>
        <dbReference type="Pfam" id="PF02768"/>
    </source>
</evidence>
<evidence type="ECO:0000259" key="11">
    <source>
        <dbReference type="Pfam" id="PF00712"/>
    </source>
</evidence>
<dbReference type="InterPro" id="IPR022634">
    <property type="entry name" value="DNA_polIII_beta_N"/>
</dbReference>
<accession>A0A1H9BZI4</accession>
<dbReference type="Proteomes" id="UP000198833">
    <property type="component" value="Unassembled WGS sequence"/>
</dbReference>
<keyword evidence="5 10" id="KW-0808">Transferase</keyword>
<feature type="domain" description="DNA polymerase III beta sliding clamp N-terminal" evidence="11">
    <location>
        <begin position="1"/>
        <end position="126"/>
    </location>
</feature>
<dbReference type="Gene3D" id="3.10.150.10">
    <property type="entry name" value="DNA Polymerase III, subunit A, domain 2"/>
    <property type="match status" value="1"/>
</dbReference>
<dbReference type="GO" id="GO:0008408">
    <property type="term" value="F:3'-5' exonuclease activity"/>
    <property type="evidence" value="ECO:0007669"/>
    <property type="project" value="InterPro"/>
</dbReference>
<evidence type="ECO:0000256" key="3">
    <source>
        <dbReference type="ARBA" id="ARBA00021035"/>
    </source>
</evidence>
<keyword evidence="7 10" id="KW-0235">DNA replication</keyword>
<comment type="function">
    <text evidence="10">Confers DNA tethering and processivity to DNA polymerases and other proteins. Acts as a clamp, forming a ring around DNA (a reaction catalyzed by the clamp-loading complex) which diffuses in an ATP-independent manner freely and bidirectionally along dsDNA. Initially characterized for its ability to contact the catalytic subunit of DNA polymerase III (Pol III), a complex, multichain enzyme responsible for most of the replicative synthesis in bacteria; Pol III exhibits 3'-5' exonuclease proofreading activity. The beta chain is required for initiation of replication as well as for processivity of DNA replication.</text>
</comment>
<dbReference type="Pfam" id="PF00712">
    <property type="entry name" value="DNA_pol3_beta"/>
    <property type="match status" value="1"/>
</dbReference>
<dbReference type="GO" id="GO:0005737">
    <property type="term" value="C:cytoplasm"/>
    <property type="evidence" value="ECO:0007669"/>
    <property type="project" value="UniProtKB-SubCell"/>
</dbReference>
<evidence type="ECO:0000256" key="5">
    <source>
        <dbReference type="ARBA" id="ARBA00022679"/>
    </source>
</evidence>
<dbReference type="STRING" id="89093.SAMN04488558_103163"/>
<dbReference type="OrthoDB" id="8421503at2"/>
<evidence type="ECO:0000256" key="4">
    <source>
        <dbReference type="ARBA" id="ARBA00022490"/>
    </source>
</evidence>
<dbReference type="InterPro" id="IPR046938">
    <property type="entry name" value="DNA_clamp_sf"/>
</dbReference>
<feature type="domain" description="DNA polymerase III beta sliding clamp C-terminal" evidence="13">
    <location>
        <begin position="254"/>
        <end position="366"/>
    </location>
</feature>
<dbReference type="Gene3D" id="3.70.10.10">
    <property type="match status" value="1"/>
</dbReference>
<keyword evidence="15" id="KW-1185">Reference proteome</keyword>
<keyword evidence="8 10" id="KW-0239">DNA-directed DNA polymerase</keyword>
<dbReference type="GO" id="GO:0009360">
    <property type="term" value="C:DNA polymerase III complex"/>
    <property type="evidence" value="ECO:0007669"/>
    <property type="project" value="InterPro"/>
</dbReference>
<comment type="subcellular location">
    <subcellularLocation>
        <location evidence="1 10">Cytoplasm</location>
    </subcellularLocation>
</comment>
<proteinExistence type="inferred from homology"/>
<dbReference type="Pfam" id="PF02768">
    <property type="entry name" value="DNA_pol3_beta_3"/>
    <property type="match status" value="1"/>
</dbReference>
<dbReference type="InterPro" id="IPR022635">
    <property type="entry name" value="DNA_polIII_beta_C"/>
</dbReference>
<reference evidence="14 15" key="1">
    <citation type="submission" date="2016-10" db="EMBL/GenBank/DDBJ databases">
        <authorList>
            <person name="de Groot N.N."/>
        </authorList>
    </citation>
    <scope>NUCLEOTIDE SEQUENCE [LARGE SCALE GENOMIC DNA]</scope>
    <source>
        <strain evidence="14 15">DSM 15695</strain>
    </source>
</reference>
<organism evidence="14 15">
    <name type="scientific">Ignavigranum ruoffiae</name>
    <dbReference type="NCBI Taxonomy" id="89093"/>
    <lineage>
        <taxon>Bacteria</taxon>
        <taxon>Bacillati</taxon>
        <taxon>Bacillota</taxon>
        <taxon>Bacilli</taxon>
        <taxon>Lactobacillales</taxon>
        <taxon>Aerococcaceae</taxon>
        <taxon>Ignavigranum</taxon>
    </lineage>
</organism>
<comment type="subunit">
    <text evidence="10">Forms a ring-shaped head-to-tail homodimer around DNA.</text>
</comment>
<evidence type="ECO:0000313" key="15">
    <source>
        <dbReference type="Proteomes" id="UP000198833"/>
    </source>
</evidence>
<dbReference type="PANTHER" id="PTHR30478:SF0">
    <property type="entry name" value="BETA SLIDING CLAMP"/>
    <property type="match status" value="1"/>
</dbReference>
<dbReference type="SUPFAM" id="SSF55979">
    <property type="entry name" value="DNA clamp"/>
    <property type="match status" value="3"/>
</dbReference>
<evidence type="ECO:0000259" key="12">
    <source>
        <dbReference type="Pfam" id="PF02767"/>
    </source>
</evidence>
<dbReference type="EMBL" id="FOEN01000003">
    <property type="protein sequence ID" value="SEP94435.1"/>
    <property type="molecule type" value="Genomic_DNA"/>
</dbReference>
<gene>
    <name evidence="14" type="ORF">SAMN04488558_103163</name>
</gene>
<dbReference type="GO" id="GO:0003677">
    <property type="term" value="F:DNA binding"/>
    <property type="evidence" value="ECO:0007669"/>
    <property type="project" value="UniProtKB-UniRule"/>
</dbReference>
<dbReference type="NCBIfam" id="TIGR00663">
    <property type="entry name" value="dnan"/>
    <property type="match status" value="1"/>
</dbReference>
<evidence type="ECO:0000256" key="10">
    <source>
        <dbReference type="PIRNR" id="PIRNR000804"/>
    </source>
</evidence>
<evidence type="ECO:0000313" key="14">
    <source>
        <dbReference type="EMBL" id="SEP94435.1"/>
    </source>
</evidence>
<name>A0A1H9BZI4_9LACT</name>
<keyword evidence="6 10" id="KW-0548">Nucleotidyltransferase</keyword>
<dbReference type="PANTHER" id="PTHR30478">
    <property type="entry name" value="DNA POLYMERASE III SUBUNIT BETA"/>
    <property type="match status" value="1"/>
</dbReference>
<keyword evidence="4 10" id="KW-0963">Cytoplasm</keyword>
<evidence type="ECO:0000256" key="8">
    <source>
        <dbReference type="ARBA" id="ARBA00022932"/>
    </source>
</evidence>
<dbReference type="GO" id="GO:0003887">
    <property type="term" value="F:DNA-directed DNA polymerase activity"/>
    <property type="evidence" value="ECO:0007669"/>
    <property type="project" value="UniProtKB-UniRule"/>
</dbReference>
<keyword evidence="9" id="KW-0238">DNA-binding</keyword>
<feature type="domain" description="DNA polymerase III beta sliding clamp central" evidence="12">
    <location>
        <begin position="136"/>
        <end position="251"/>
    </location>
</feature>
<evidence type="ECO:0000256" key="7">
    <source>
        <dbReference type="ARBA" id="ARBA00022705"/>
    </source>
</evidence>
<evidence type="ECO:0000256" key="1">
    <source>
        <dbReference type="ARBA" id="ARBA00004496"/>
    </source>
</evidence>
<dbReference type="CDD" id="cd00140">
    <property type="entry name" value="beta_clamp"/>
    <property type="match status" value="1"/>
</dbReference>
<sequence length="385" mass="43273">MKFTIHRQSFMNQLANVTRAVPVKATIPVLTGIKIVAQEDGITLIGSDAEISIEAFLNIQDEAYQLEIIEPGSIVVTARLFSEIIKKLPTDIITIETDEQYLLTIRSGQAVFNLNGIDGQSYPHLPEIVAESTLELPTLLFRDLINQTIFSASNQESRPVLTGLHLSSSDHFLSGVATDSHRLSRRMIPVKYSQEELNFESINIPKKTVQELSRIIEDEDQLKMMVADKQVIFTMDNLVIYSRLLEGNYPDTNRLIPQDHQTEIVVDSQEFLAAIERASLMSHQGKNNVVQLDINDQKVELLVNSNERGQASEIIEVKSAEGDDLKISFNPDYMKDALKSFGPIDIHIGFQTPVRPLLLTPAEKNENESANNQLLQLLTPIRTHY</sequence>
<dbReference type="SMART" id="SM00480">
    <property type="entry name" value="POL3Bc"/>
    <property type="match status" value="1"/>
</dbReference>
<dbReference type="GO" id="GO:0006271">
    <property type="term" value="P:DNA strand elongation involved in DNA replication"/>
    <property type="evidence" value="ECO:0007669"/>
    <property type="project" value="TreeGrafter"/>
</dbReference>
<comment type="similarity">
    <text evidence="2 10">Belongs to the beta sliding clamp family.</text>
</comment>
<evidence type="ECO:0000256" key="2">
    <source>
        <dbReference type="ARBA" id="ARBA00010752"/>
    </source>
</evidence>
<evidence type="ECO:0000256" key="6">
    <source>
        <dbReference type="ARBA" id="ARBA00022695"/>
    </source>
</evidence>
<dbReference type="AlphaFoldDB" id="A0A1H9BZI4"/>
<protein>
    <recommendedName>
        <fullName evidence="3 10">Beta sliding clamp</fullName>
    </recommendedName>
</protein>
<dbReference type="InterPro" id="IPR022637">
    <property type="entry name" value="DNA_polIII_beta_cen"/>
</dbReference>
<dbReference type="Pfam" id="PF02767">
    <property type="entry name" value="DNA_pol3_beta_2"/>
    <property type="match status" value="1"/>
</dbReference>
<dbReference type="InterPro" id="IPR001001">
    <property type="entry name" value="DNA_polIII_beta"/>
</dbReference>
<dbReference type="RefSeq" id="WP_092570979.1">
    <property type="nucleotide sequence ID" value="NZ_FOEN01000003.1"/>
</dbReference>